<feature type="signal peptide" evidence="1">
    <location>
        <begin position="1"/>
        <end position="17"/>
    </location>
</feature>
<evidence type="ECO:0000256" key="1">
    <source>
        <dbReference type="SAM" id="SignalP"/>
    </source>
</evidence>
<proteinExistence type="predicted"/>
<keyword evidence="1" id="KW-0732">Signal</keyword>
<feature type="chain" id="PRO_5007286457" evidence="1">
    <location>
        <begin position="18"/>
        <end position="191"/>
    </location>
</feature>
<name>A0A131Z0R7_RHIAP</name>
<protein>
    <submittedName>
        <fullName evidence="2">Glycine rich superfamily member</fullName>
    </submittedName>
</protein>
<accession>A0A131Z0R7</accession>
<organism evidence="2">
    <name type="scientific">Rhipicephalus appendiculatus</name>
    <name type="common">Brown ear tick</name>
    <dbReference type="NCBI Taxonomy" id="34631"/>
    <lineage>
        <taxon>Eukaryota</taxon>
        <taxon>Metazoa</taxon>
        <taxon>Ecdysozoa</taxon>
        <taxon>Arthropoda</taxon>
        <taxon>Chelicerata</taxon>
        <taxon>Arachnida</taxon>
        <taxon>Acari</taxon>
        <taxon>Parasitiformes</taxon>
        <taxon>Ixodida</taxon>
        <taxon>Ixodoidea</taxon>
        <taxon>Ixodidae</taxon>
        <taxon>Rhipicephalinae</taxon>
        <taxon>Rhipicephalus</taxon>
        <taxon>Rhipicephalus</taxon>
    </lineage>
</organism>
<reference evidence="2" key="1">
    <citation type="journal article" date="2016" name="Ticks Tick Borne Dis.">
        <title>De novo assembly and annotation of the salivary gland transcriptome of Rhipicephalus appendiculatus male and female ticks during blood feeding.</title>
        <authorList>
            <person name="de Castro M.H."/>
            <person name="de Klerk D."/>
            <person name="Pienaar R."/>
            <person name="Latif A.A."/>
            <person name="Rees D.J."/>
            <person name="Mans B.J."/>
        </authorList>
    </citation>
    <scope>NUCLEOTIDE SEQUENCE</scope>
    <source>
        <tissue evidence="2">Salivary glands</tissue>
    </source>
</reference>
<dbReference type="EMBL" id="GEDV01004232">
    <property type="protein sequence ID" value="JAP84325.1"/>
    <property type="molecule type" value="Transcribed_RNA"/>
</dbReference>
<evidence type="ECO:0000313" key="2">
    <source>
        <dbReference type="EMBL" id="JAP84325.1"/>
    </source>
</evidence>
<dbReference type="AlphaFoldDB" id="A0A131Z0R7"/>
<sequence length="191" mass="21346">MAARHVLLLLALPVALAQPMWKGAFPSVNPWAGLEGYPGFSSPEEQQEVANDGNDVYQDDGDDTYDAFNMPRAIEGVSHGTHFGGDYGFPRYGGRSRVSRYGIDYGDLRARRQGGHYGLRSSEGNYGTWPGALGYGAFGYPEVYGQTYPRWTGPFGGRQHPTTFDPYLANPYYMNPSIVNRLMSWYPYFRS</sequence>